<organism evidence="2 3">
    <name type="scientific">Scheffersomyces spartinae</name>
    <dbReference type="NCBI Taxonomy" id="45513"/>
    <lineage>
        <taxon>Eukaryota</taxon>
        <taxon>Fungi</taxon>
        <taxon>Dikarya</taxon>
        <taxon>Ascomycota</taxon>
        <taxon>Saccharomycotina</taxon>
        <taxon>Pichiomycetes</taxon>
        <taxon>Debaryomycetaceae</taxon>
        <taxon>Scheffersomyces</taxon>
    </lineage>
</organism>
<comment type="caution">
    <text evidence="2">The sequence shown here is derived from an EMBL/GenBank/DDBJ whole genome shotgun (WGS) entry which is preliminary data.</text>
</comment>
<protein>
    <recommendedName>
        <fullName evidence="1">Serine aminopeptidase S33 domain-containing protein</fullName>
    </recommendedName>
</protein>
<dbReference type="PANTHER" id="PTHR11614">
    <property type="entry name" value="PHOSPHOLIPASE-RELATED"/>
    <property type="match status" value="1"/>
</dbReference>
<keyword evidence="3" id="KW-1185">Reference proteome</keyword>
<dbReference type="RefSeq" id="XP_043051614.1">
    <property type="nucleotide sequence ID" value="XM_043190937.1"/>
</dbReference>
<reference evidence="2" key="1">
    <citation type="submission" date="2021-03" db="EMBL/GenBank/DDBJ databases">
        <authorList>
            <person name="Palmer J.M."/>
        </authorList>
    </citation>
    <scope>NUCLEOTIDE SEQUENCE</scope>
    <source>
        <strain evidence="2">ARV_011</strain>
    </source>
</reference>
<dbReference type="Gene3D" id="3.40.50.1820">
    <property type="entry name" value="alpha/beta hydrolase"/>
    <property type="match status" value="1"/>
</dbReference>
<evidence type="ECO:0000313" key="3">
    <source>
        <dbReference type="Proteomes" id="UP000790833"/>
    </source>
</evidence>
<gene>
    <name evidence="2" type="ORF">KQ657_000080</name>
</gene>
<dbReference type="SUPFAM" id="SSF53474">
    <property type="entry name" value="alpha/beta-Hydrolases"/>
    <property type="match status" value="1"/>
</dbReference>
<dbReference type="GeneID" id="66113454"/>
<evidence type="ECO:0000313" key="2">
    <source>
        <dbReference type="EMBL" id="KAG7196069.1"/>
    </source>
</evidence>
<accession>A0A9P8ALG8</accession>
<dbReference type="OrthoDB" id="10249433at2759"/>
<evidence type="ECO:0000259" key="1">
    <source>
        <dbReference type="Pfam" id="PF12146"/>
    </source>
</evidence>
<proteinExistence type="predicted"/>
<name>A0A9P8ALG8_9ASCO</name>
<feature type="domain" description="Serine aminopeptidase S33" evidence="1">
    <location>
        <begin position="40"/>
        <end position="283"/>
    </location>
</feature>
<dbReference type="AlphaFoldDB" id="A0A9P8ALG8"/>
<sequence length="300" mass="34107">MPERVIPYTPKGTPKVETVVYNKANFKTVTWKVPEGVTYKGKIIYVHGFSEESGLYTEFFDKLSQQGYEIFFFDQRGAGETGKGGDVGVTDEFHTFDDLDFFIEREAGKRTDPEEKFTLMGHSMGGGIILNYPMKGKHKQLIKSVVASGPLVKLHPDTEPNIIIMKLQSVINALVPRLKIDSKLNYDHITSNEGWKEYVRNLGKLIGTIRQFHNMFARGARLLEPSYVATWDPLISLLVLHGDDDHINWDRSSQEFFKLLPKTVDAKYESIPGAKHAIFIELEEIFNSVFSKVVTFLDSH</sequence>
<dbReference type="InterPro" id="IPR022742">
    <property type="entry name" value="Hydrolase_4"/>
</dbReference>
<dbReference type="EMBL" id="JAHMUF010000001">
    <property type="protein sequence ID" value="KAG7196069.1"/>
    <property type="molecule type" value="Genomic_DNA"/>
</dbReference>
<dbReference type="InterPro" id="IPR051044">
    <property type="entry name" value="MAG_DAG_Lipase"/>
</dbReference>
<dbReference type="Proteomes" id="UP000790833">
    <property type="component" value="Unassembled WGS sequence"/>
</dbReference>
<dbReference type="Pfam" id="PF12146">
    <property type="entry name" value="Hydrolase_4"/>
    <property type="match status" value="1"/>
</dbReference>
<dbReference type="InterPro" id="IPR029058">
    <property type="entry name" value="AB_hydrolase_fold"/>
</dbReference>